<dbReference type="AlphaFoldDB" id="A0A2P8ABF6"/>
<feature type="signal peptide" evidence="8">
    <location>
        <begin position="1"/>
        <end position="15"/>
    </location>
</feature>
<feature type="domain" description="ER membrane protein complex subunit 7 beta-sandwich" evidence="9">
    <location>
        <begin position="31"/>
        <end position="161"/>
    </location>
</feature>
<evidence type="ECO:0000256" key="3">
    <source>
        <dbReference type="ARBA" id="ARBA00022729"/>
    </source>
</evidence>
<comment type="caution">
    <text evidence="10">The sequence shown here is derived from an EMBL/GenBank/DDBJ whole genome shotgun (WGS) entry which is preliminary data.</text>
</comment>
<feature type="region of interest" description="Disordered" evidence="6">
    <location>
        <begin position="216"/>
        <end position="236"/>
    </location>
</feature>
<keyword evidence="11" id="KW-1185">Reference proteome</keyword>
<evidence type="ECO:0000259" key="9">
    <source>
        <dbReference type="Pfam" id="PF09430"/>
    </source>
</evidence>
<dbReference type="Proteomes" id="UP000243723">
    <property type="component" value="Unassembled WGS sequence"/>
</dbReference>
<dbReference type="Pfam" id="PF09430">
    <property type="entry name" value="EMC7_beta-sandw"/>
    <property type="match status" value="1"/>
</dbReference>
<feature type="compositionally biased region" description="Basic and acidic residues" evidence="6">
    <location>
        <begin position="223"/>
        <end position="236"/>
    </location>
</feature>
<protein>
    <recommendedName>
        <fullName evidence="9">ER membrane protein complex subunit 7 beta-sandwich domain-containing protein</fullName>
    </recommendedName>
</protein>
<dbReference type="OrthoDB" id="27095at2759"/>
<dbReference type="GO" id="GO:0072546">
    <property type="term" value="C:EMC complex"/>
    <property type="evidence" value="ECO:0007669"/>
    <property type="project" value="TreeGrafter"/>
</dbReference>
<feature type="transmembrane region" description="Helical" evidence="7">
    <location>
        <begin position="158"/>
        <end position="176"/>
    </location>
</feature>
<organism evidence="10 11">
    <name type="scientific">Elsinoe australis</name>
    <dbReference type="NCBI Taxonomy" id="40998"/>
    <lineage>
        <taxon>Eukaryota</taxon>
        <taxon>Fungi</taxon>
        <taxon>Dikarya</taxon>
        <taxon>Ascomycota</taxon>
        <taxon>Pezizomycotina</taxon>
        <taxon>Dothideomycetes</taxon>
        <taxon>Dothideomycetidae</taxon>
        <taxon>Myriangiales</taxon>
        <taxon>Elsinoaceae</taxon>
        <taxon>Elsinoe</taxon>
    </lineage>
</organism>
<evidence type="ECO:0000313" key="11">
    <source>
        <dbReference type="Proteomes" id="UP000243723"/>
    </source>
</evidence>
<gene>
    <name evidence="10" type="ORF">B9Z65_9002</name>
</gene>
<evidence type="ECO:0000256" key="2">
    <source>
        <dbReference type="ARBA" id="ARBA00022692"/>
    </source>
</evidence>
<keyword evidence="3 8" id="KW-0732">Signal</keyword>
<dbReference type="EMBL" id="NHZQ01000037">
    <property type="protein sequence ID" value="PSK57800.1"/>
    <property type="molecule type" value="Genomic_DNA"/>
</dbReference>
<comment type="subcellular location">
    <subcellularLocation>
        <location evidence="1">Membrane</location>
        <topology evidence="1">Single-pass membrane protein</topology>
    </subcellularLocation>
</comment>
<evidence type="ECO:0000256" key="8">
    <source>
        <dbReference type="SAM" id="SignalP"/>
    </source>
</evidence>
<keyword evidence="5 7" id="KW-0472">Membrane</keyword>
<evidence type="ECO:0000256" key="5">
    <source>
        <dbReference type="ARBA" id="ARBA00023136"/>
    </source>
</evidence>
<name>A0A2P8ABF6_9PEZI</name>
<proteinExistence type="predicted"/>
<evidence type="ECO:0000313" key="10">
    <source>
        <dbReference type="EMBL" id="PSK57800.1"/>
    </source>
</evidence>
<dbReference type="InterPro" id="IPR019008">
    <property type="entry name" value="Beta_sandwich_EMC7"/>
</dbReference>
<dbReference type="PANTHER" id="PTHR13605:SF4">
    <property type="entry name" value="ER MEMBRANE PROTEIN COMPLEX SUBUNIT 7"/>
    <property type="match status" value="1"/>
</dbReference>
<keyword evidence="4 7" id="KW-1133">Transmembrane helix</keyword>
<dbReference type="STRING" id="40998.A0A2P8ABF6"/>
<feature type="chain" id="PRO_5015107402" description="ER membrane protein complex subunit 7 beta-sandwich domain-containing protein" evidence="8">
    <location>
        <begin position="16"/>
        <end position="236"/>
    </location>
</feature>
<evidence type="ECO:0000256" key="1">
    <source>
        <dbReference type="ARBA" id="ARBA00004167"/>
    </source>
</evidence>
<evidence type="ECO:0000256" key="4">
    <source>
        <dbReference type="ARBA" id="ARBA00022989"/>
    </source>
</evidence>
<dbReference type="InterPro" id="IPR039163">
    <property type="entry name" value="EMC7"/>
</dbReference>
<accession>A0A2P8ABF6</accession>
<evidence type="ECO:0000256" key="7">
    <source>
        <dbReference type="SAM" id="Phobius"/>
    </source>
</evidence>
<sequence>MRLSALLSCLPLSLAAHLTISIPSSPPLLPNPSTLPPTTHATLLGPDGTIHSSRLTRQNTITFSSLASGSHLLSIFTRDYTFPQYRIDVTLLSQSTPSDPKEAIEIVQTFRGNEWGNKGQVYGSGNDTVTIALSPNAKKEFYAQRQGFSALSILKNPMILMALVSAGLVFGMPYLMDNMDEETKKEFEEAQKSNPLAGGDAAAALQNFDLAGWMAGKTTGSKGGEEAKEGGTKSLR</sequence>
<reference evidence="10 11" key="1">
    <citation type="submission" date="2017-05" db="EMBL/GenBank/DDBJ databases">
        <title>Draft genome sequence of Elsinoe australis.</title>
        <authorList>
            <person name="Cheng Q."/>
        </authorList>
    </citation>
    <scope>NUCLEOTIDE SEQUENCE [LARGE SCALE GENOMIC DNA]</scope>
    <source>
        <strain evidence="10 11">NL1</strain>
    </source>
</reference>
<keyword evidence="2 7" id="KW-0812">Transmembrane</keyword>
<dbReference type="PANTHER" id="PTHR13605">
    <property type="entry name" value="ER MEMBRANE PROTEIN COMPLEX SUBUNIT 7"/>
    <property type="match status" value="1"/>
</dbReference>
<evidence type="ECO:0000256" key="6">
    <source>
        <dbReference type="SAM" id="MobiDB-lite"/>
    </source>
</evidence>